<accession>A0A7E4W7K5</accession>
<dbReference type="AlphaFoldDB" id="A0A7E4W7K5"/>
<reference evidence="2" key="2">
    <citation type="submission" date="2020-10" db="UniProtKB">
        <authorList>
            <consortium name="WormBaseParasite"/>
        </authorList>
    </citation>
    <scope>IDENTIFICATION</scope>
</reference>
<protein>
    <submittedName>
        <fullName evidence="2">PITH domain-containing protein</fullName>
    </submittedName>
</protein>
<name>A0A7E4W7K5_PANRE</name>
<evidence type="ECO:0000313" key="1">
    <source>
        <dbReference type="Proteomes" id="UP000492821"/>
    </source>
</evidence>
<dbReference type="Proteomes" id="UP000492821">
    <property type="component" value="Unassembled WGS sequence"/>
</dbReference>
<keyword evidence="1" id="KW-1185">Reference proteome</keyword>
<organism evidence="1 2">
    <name type="scientific">Panagrellus redivivus</name>
    <name type="common">Microworm</name>
    <dbReference type="NCBI Taxonomy" id="6233"/>
    <lineage>
        <taxon>Eukaryota</taxon>
        <taxon>Metazoa</taxon>
        <taxon>Ecdysozoa</taxon>
        <taxon>Nematoda</taxon>
        <taxon>Chromadorea</taxon>
        <taxon>Rhabditida</taxon>
        <taxon>Tylenchina</taxon>
        <taxon>Panagrolaimomorpha</taxon>
        <taxon>Panagrolaimoidea</taxon>
        <taxon>Panagrolaimidae</taxon>
        <taxon>Panagrellus</taxon>
    </lineage>
</organism>
<sequence>MLHCKLNKVVILAWLNVNSGIDTNLDHARNIVHDAPHQVAFQLTPVASPPGVKAKDLGDFLTYETKTLIFNIYIRPTKISTKERFNERRYFEVTYHFVNKTVVIKRLFASGSEDHRRTA</sequence>
<reference evidence="1" key="1">
    <citation type="journal article" date="2013" name="Genetics">
        <title>The draft genome and transcriptome of Panagrellus redivivus are shaped by the harsh demands of a free-living lifestyle.</title>
        <authorList>
            <person name="Srinivasan J."/>
            <person name="Dillman A.R."/>
            <person name="Macchietto M.G."/>
            <person name="Heikkinen L."/>
            <person name="Lakso M."/>
            <person name="Fracchia K.M."/>
            <person name="Antoshechkin I."/>
            <person name="Mortazavi A."/>
            <person name="Wong G."/>
            <person name="Sternberg P.W."/>
        </authorList>
    </citation>
    <scope>NUCLEOTIDE SEQUENCE [LARGE SCALE GENOMIC DNA]</scope>
    <source>
        <strain evidence="1">MT8872</strain>
    </source>
</reference>
<dbReference type="WBParaSite" id="Pan_g8017.t1">
    <property type="protein sequence ID" value="Pan_g8017.t1"/>
    <property type="gene ID" value="Pan_g8017"/>
</dbReference>
<evidence type="ECO:0000313" key="2">
    <source>
        <dbReference type="WBParaSite" id="Pan_g8017.t1"/>
    </source>
</evidence>
<proteinExistence type="predicted"/>